<dbReference type="Pfam" id="PF13344">
    <property type="entry name" value="Hydrolase_6"/>
    <property type="match status" value="1"/>
</dbReference>
<dbReference type="EMBL" id="QPGR01000003">
    <property type="protein sequence ID" value="TBR81808.1"/>
    <property type="molecule type" value="Genomic_DNA"/>
</dbReference>
<protein>
    <submittedName>
        <fullName evidence="1">HAD-IIA family hydrolase</fullName>
    </submittedName>
</protein>
<dbReference type="RefSeq" id="WP_131163782.1">
    <property type="nucleotide sequence ID" value="NZ_CP076657.1"/>
</dbReference>
<reference evidence="1 2" key="1">
    <citation type="submission" date="2018-07" db="EMBL/GenBank/DDBJ databases">
        <title>Campylobacter zealandensis sp. nov., isolated from birds and water in New Zealand.</title>
        <authorList>
            <person name="Wilkinson D.A."/>
            <person name="Biggs P.J."/>
            <person name="French N.P."/>
            <person name="Midwinter A.C."/>
        </authorList>
    </citation>
    <scope>NUCLEOTIDE SEQUENCE [LARGE SCALE GENOMIC DNA]</scope>
    <source>
        <strain evidence="1 2">B423b</strain>
    </source>
</reference>
<sequence>MFFLDVQGTLLSDKDKSLISGAKELISYLNSNNMPYVVVTNNTKKLDFLSILKQKGLDIKDNAYIDPFYVLKDILKPCKIAAFGAREFLFSLENLGFELDFNHPEALLISSYDDFKFKDFANMIELIKKDIRVIAMHETSIYKKDNRLYPGVGSIMAMLKNATNFNYEVVGKPSLAFYKEALKLIQKQNEQINFEDICIVSDDFKGDLLEAKNLNMKCILVLSGKMSDTKGIDISLLDKIYPSVLELLGELKCKI</sequence>
<dbReference type="Proteomes" id="UP000292583">
    <property type="component" value="Unassembled WGS sequence"/>
</dbReference>
<dbReference type="OrthoDB" id="5338687at2"/>
<dbReference type="AlphaFoldDB" id="A0A4Q9JVJ0"/>
<dbReference type="Gene3D" id="3.40.50.1000">
    <property type="entry name" value="HAD superfamily/HAD-like"/>
    <property type="match status" value="2"/>
</dbReference>
<dbReference type="GO" id="GO:0016791">
    <property type="term" value="F:phosphatase activity"/>
    <property type="evidence" value="ECO:0007669"/>
    <property type="project" value="TreeGrafter"/>
</dbReference>
<keyword evidence="1" id="KW-0378">Hydrolase</keyword>
<keyword evidence="2" id="KW-1185">Reference proteome</keyword>
<dbReference type="PANTHER" id="PTHR19288:SF46">
    <property type="entry name" value="HALOACID DEHALOGENASE-LIKE HYDROLASE DOMAIN-CONTAINING PROTEIN 2"/>
    <property type="match status" value="1"/>
</dbReference>
<accession>A0A4Q9JVJ0</accession>
<dbReference type="NCBIfam" id="TIGR01460">
    <property type="entry name" value="HAD-SF-IIA"/>
    <property type="match status" value="1"/>
</dbReference>
<proteinExistence type="predicted"/>
<gene>
    <name evidence="1" type="ORF">DU473_02715</name>
</gene>
<organism evidence="1 2">
    <name type="scientific">Campylobacter novaezeelandiae</name>
    <dbReference type="NCBI Taxonomy" id="2267891"/>
    <lineage>
        <taxon>Bacteria</taxon>
        <taxon>Pseudomonadati</taxon>
        <taxon>Campylobacterota</taxon>
        <taxon>Epsilonproteobacteria</taxon>
        <taxon>Campylobacterales</taxon>
        <taxon>Campylobacteraceae</taxon>
        <taxon>Campylobacter</taxon>
    </lineage>
</organism>
<dbReference type="InterPro" id="IPR036412">
    <property type="entry name" value="HAD-like_sf"/>
</dbReference>
<evidence type="ECO:0000313" key="1">
    <source>
        <dbReference type="EMBL" id="TBR81808.1"/>
    </source>
</evidence>
<dbReference type="Pfam" id="PF13242">
    <property type="entry name" value="Hydrolase_like"/>
    <property type="match status" value="1"/>
</dbReference>
<comment type="caution">
    <text evidence="1">The sequence shown here is derived from an EMBL/GenBank/DDBJ whole genome shotgun (WGS) entry which is preliminary data.</text>
</comment>
<dbReference type="InterPro" id="IPR023214">
    <property type="entry name" value="HAD_sf"/>
</dbReference>
<dbReference type="SUPFAM" id="SSF56784">
    <property type="entry name" value="HAD-like"/>
    <property type="match status" value="1"/>
</dbReference>
<dbReference type="InterPro" id="IPR006357">
    <property type="entry name" value="HAD-SF_hydro_IIA"/>
</dbReference>
<name>A0A4Q9JVJ0_9BACT</name>
<evidence type="ECO:0000313" key="2">
    <source>
        <dbReference type="Proteomes" id="UP000292583"/>
    </source>
</evidence>
<dbReference type="GO" id="GO:0005737">
    <property type="term" value="C:cytoplasm"/>
    <property type="evidence" value="ECO:0007669"/>
    <property type="project" value="TreeGrafter"/>
</dbReference>
<dbReference type="PANTHER" id="PTHR19288">
    <property type="entry name" value="4-NITROPHENYLPHOSPHATASE-RELATED"/>
    <property type="match status" value="1"/>
</dbReference>